<reference evidence="4 5" key="1">
    <citation type="submission" date="2023-02" db="EMBL/GenBank/DDBJ databases">
        <title>Description and genomic characterization of Microbulbifer bruguierae sp. nov., isolated from the sediment of mangrove plant Bruguiera sexangula.</title>
        <authorList>
            <person name="Long M."/>
        </authorList>
    </citation>
    <scope>NUCLEOTIDE SEQUENCE [LARGE SCALE GENOMIC DNA]</scope>
    <source>
        <strain evidence="4 5">H12</strain>
    </source>
</reference>
<gene>
    <name evidence="4" type="ORF">PVT68_09795</name>
</gene>
<dbReference type="InterPro" id="IPR001647">
    <property type="entry name" value="HTH_TetR"/>
</dbReference>
<keyword evidence="1 2" id="KW-0238">DNA-binding</keyword>
<dbReference type="Proteomes" id="UP001236500">
    <property type="component" value="Chromosome"/>
</dbReference>
<dbReference type="SUPFAM" id="SSF46689">
    <property type="entry name" value="Homeodomain-like"/>
    <property type="match status" value="1"/>
</dbReference>
<accession>A0ABY8N849</accession>
<feature type="DNA-binding region" description="H-T-H motif" evidence="2">
    <location>
        <begin position="45"/>
        <end position="64"/>
    </location>
</feature>
<evidence type="ECO:0000313" key="4">
    <source>
        <dbReference type="EMBL" id="WGL15071.1"/>
    </source>
</evidence>
<evidence type="ECO:0000256" key="2">
    <source>
        <dbReference type="PROSITE-ProRule" id="PRU00335"/>
    </source>
</evidence>
<proteinExistence type="predicted"/>
<evidence type="ECO:0000259" key="3">
    <source>
        <dbReference type="PROSITE" id="PS50977"/>
    </source>
</evidence>
<feature type="domain" description="HTH tetR-type" evidence="3">
    <location>
        <begin position="22"/>
        <end position="82"/>
    </location>
</feature>
<organism evidence="4 5">
    <name type="scientific">Microbulbifer bruguierae</name>
    <dbReference type="NCBI Taxonomy" id="3029061"/>
    <lineage>
        <taxon>Bacteria</taxon>
        <taxon>Pseudomonadati</taxon>
        <taxon>Pseudomonadota</taxon>
        <taxon>Gammaproteobacteria</taxon>
        <taxon>Cellvibrionales</taxon>
        <taxon>Microbulbiferaceae</taxon>
        <taxon>Microbulbifer</taxon>
    </lineage>
</organism>
<evidence type="ECO:0000313" key="5">
    <source>
        <dbReference type="Proteomes" id="UP001236500"/>
    </source>
</evidence>
<dbReference type="PROSITE" id="PS50977">
    <property type="entry name" value="HTH_TETR_2"/>
    <property type="match status" value="1"/>
</dbReference>
<dbReference type="InterPro" id="IPR009057">
    <property type="entry name" value="Homeodomain-like_sf"/>
</dbReference>
<keyword evidence="5" id="KW-1185">Reference proteome</keyword>
<name>A0ABY8N849_9GAMM</name>
<dbReference type="RefSeq" id="WP_280317574.1">
    <property type="nucleotide sequence ID" value="NZ_CP118605.1"/>
</dbReference>
<protein>
    <submittedName>
        <fullName evidence="4">TetR family transcriptional regulator</fullName>
    </submittedName>
</protein>
<evidence type="ECO:0000256" key="1">
    <source>
        <dbReference type="ARBA" id="ARBA00023125"/>
    </source>
</evidence>
<dbReference type="EMBL" id="CP118605">
    <property type="protein sequence ID" value="WGL15071.1"/>
    <property type="molecule type" value="Genomic_DNA"/>
</dbReference>
<sequence>MASISGIPHKAPTANKKAEKREIAKAKILNATLDIIARNGLAALSHRTIANEAGVQLAMTTYYFGTLENLIEAAFDLHLERERPWRDEIARRAEALYHRFISTSTGAFADNPGELEDFAEALADEIVEIIYEESTVKKNMISAECQFAFEQNLPEALARKVRALDNSLWDIAEVSCRRLGSSAPRIDGRLLVFTMRELQLMAVRSSVLPDKGMMRACIGRLLRGFQLQS</sequence>
<dbReference type="Gene3D" id="1.10.357.10">
    <property type="entry name" value="Tetracycline Repressor, domain 2"/>
    <property type="match status" value="1"/>
</dbReference>